<dbReference type="Pfam" id="PF00122">
    <property type="entry name" value="E1-E2_ATPase"/>
    <property type="match status" value="1"/>
</dbReference>
<dbReference type="STRING" id="553311.SAMN05216231_3477"/>
<evidence type="ECO:0000256" key="7">
    <source>
        <dbReference type="ARBA" id="ARBA00022692"/>
    </source>
</evidence>
<dbReference type="GO" id="GO:0008551">
    <property type="term" value="F:P-type cadmium transporter activity"/>
    <property type="evidence" value="ECO:0007669"/>
    <property type="project" value="UniProtKB-EC"/>
</dbReference>
<dbReference type="Gene3D" id="2.70.150.10">
    <property type="entry name" value="Calcium-transporting ATPase, cytoplasmic transduction domain A"/>
    <property type="match status" value="1"/>
</dbReference>
<dbReference type="PROSITE" id="PS00154">
    <property type="entry name" value="ATPASE_E1_E2"/>
    <property type="match status" value="1"/>
</dbReference>
<keyword evidence="8 17" id="KW-0479">Metal-binding</keyword>
<feature type="transmembrane region" description="Helical" evidence="17">
    <location>
        <begin position="308"/>
        <end position="330"/>
    </location>
</feature>
<evidence type="ECO:0000256" key="10">
    <source>
        <dbReference type="ARBA" id="ARBA00022840"/>
    </source>
</evidence>
<dbReference type="InterPro" id="IPR059000">
    <property type="entry name" value="ATPase_P-type_domA"/>
</dbReference>
<evidence type="ECO:0000256" key="12">
    <source>
        <dbReference type="ARBA" id="ARBA00022989"/>
    </source>
</evidence>
<dbReference type="PROSITE" id="PS50846">
    <property type="entry name" value="HMA_2"/>
    <property type="match status" value="1"/>
</dbReference>
<evidence type="ECO:0000256" key="6">
    <source>
        <dbReference type="ARBA" id="ARBA00022553"/>
    </source>
</evidence>
<dbReference type="RefSeq" id="WP_092494201.1">
    <property type="nucleotide sequence ID" value="NZ_FNKD01000004.1"/>
</dbReference>
<dbReference type="InterPro" id="IPR023298">
    <property type="entry name" value="ATPase_P-typ_TM_dom_sf"/>
</dbReference>
<dbReference type="Gene3D" id="3.40.1110.10">
    <property type="entry name" value="Calcium-transporting ATPase, cytoplasmic domain N"/>
    <property type="match status" value="1"/>
</dbReference>
<dbReference type="InterPro" id="IPR051014">
    <property type="entry name" value="Cation_Transport_ATPase_IB"/>
</dbReference>
<evidence type="ECO:0000256" key="4">
    <source>
        <dbReference type="ARBA" id="ARBA00022475"/>
    </source>
</evidence>
<dbReference type="InterPro" id="IPR008250">
    <property type="entry name" value="ATPase_P-typ_transduc_dom_A_sf"/>
</dbReference>
<evidence type="ECO:0000256" key="15">
    <source>
        <dbReference type="ARBA" id="ARBA00039103"/>
    </source>
</evidence>
<dbReference type="Gene3D" id="3.30.70.100">
    <property type="match status" value="1"/>
</dbReference>
<dbReference type="InterPro" id="IPR036412">
    <property type="entry name" value="HAD-like_sf"/>
</dbReference>
<dbReference type="PRINTS" id="PR00941">
    <property type="entry name" value="CDATPASE"/>
</dbReference>
<dbReference type="SUPFAM" id="SSF55008">
    <property type="entry name" value="HMA, heavy metal-associated domain"/>
    <property type="match status" value="1"/>
</dbReference>
<dbReference type="CDD" id="cd07545">
    <property type="entry name" value="P-type_ATPase_Cd-like"/>
    <property type="match status" value="1"/>
</dbReference>
<dbReference type="FunFam" id="2.70.150.10:FF:000002">
    <property type="entry name" value="Copper-transporting ATPase 1, putative"/>
    <property type="match status" value="1"/>
</dbReference>
<keyword evidence="20" id="KW-1185">Reference proteome</keyword>
<keyword evidence="11" id="KW-1278">Translocase</keyword>
<dbReference type="NCBIfam" id="TIGR01511">
    <property type="entry name" value="ATPase-IB1_Cu"/>
    <property type="match status" value="1"/>
</dbReference>
<evidence type="ECO:0000313" key="20">
    <source>
        <dbReference type="Proteomes" id="UP000199444"/>
    </source>
</evidence>
<proteinExistence type="inferred from homology"/>
<organism evidence="19 20">
    <name type="scientific">Virgibacillus salinus</name>
    <dbReference type="NCBI Taxonomy" id="553311"/>
    <lineage>
        <taxon>Bacteria</taxon>
        <taxon>Bacillati</taxon>
        <taxon>Bacillota</taxon>
        <taxon>Bacilli</taxon>
        <taxon>Bacillales</taxon>
        <taxon>Bacillaceae</taxon>
        <taxon>Virgibacillus</taxon>
    </lineage>
</organism>
<dbReference type="InterPro" id="IPR044492">
    <property type="entry name" value="P_typ_ATPase_HD_dom"/>
</dbReference>
<evidence type="ECO:0000256" key="13">
    <source>
        <dbReference type="ARBA" id="ARBA00023065"/>
    </source>
</evidence>
<evidence type="ECO:0000256" key="3">
    <source>
        <dbReference type="ARBA" id="ARBA00022448"/>
    </source>
</evidence>
<gene>
    <name evidence="19" type="ORF">SAMN05216231_3477</name>
</gene>
<comment type="catalytic activity">
    <reaction evidence="16">
        <text>Cd(2+)(in) + ATP + H2O = Cd(2+)(out) + ADP + phosphate + H(+)</text>
        <dbReference type="Rhea" id="RHEA:12132"/>
        <dbReference type="ChEBI" id="CHEBI:15377"/>
        <dbReference type="ChEBI" id="CHEBI:15378"/>
        <dbReference type="ChEBI" id="CHEBI:30616"/>
        <dbReference type="ChEBI" id="CHEBI:43474"/>
        <dbReference type="ChEBI" id="CHEBI:48775"/>
        <dbReference type="ChEBI" id="CHEBI:456216"/>
        <dbReference type="EC" id="7.2.2.21"/>
    </reaction>
</comment>
<dbReference type="InterPro" id="IPR018303">
    <property type="entry name" value="ATPase_P-typ_P_site"/>
</dbReference>
<dbReference type="NCBIfam" id="TIGR01494">
    <property type="entry name" value="ATPase_P-type"/>
    <property type="match status" value="1"/>
</dbReference>
<accession>A0A1H1FXQ8</accession>
<keyword evidence="3" id="KW-0813">Transport</keyword>
<dbReference type="GO" id="GO:0046872">
    <property type="term" value="F:metal ion binding"/>
    <property type="evidence" value="ECO:0007669"/>
    <property type="project" value="UniProtKB-KW"/>
</dbReference>
<evidence type="ECO:0000256" key="16">
    <source>
        <dbReference type="ARBA" id="ARBA00049338"/>
    </source>
</evidence>
<dbReference type="InterPro" id="IPR023299">
    <property type="entry name" value="ATPase_P-typ_cyto_dom_N"/>
</dbReference>
<feature type="domain" description="HMA" evidence="18">
    <location>
        <begin position="4"/>
        <end position="67"/>
    </location>
</feature>
<feature type="transmembrane region" description="Helical" evidence="17">
    <location>
        <begin position="668"/>
        <end position="687"/>
    </location>
</feature>
<keyword evidence="9 17" id="KW-0547">Nucleotide-binding</keyword>
<feature type="transmembrane region" description="Helical" evidence="17">
    <location>
        <begin position="342"/>
        <end position="366"/>
    </location>
</feature>
<dbReference type="InterPro" id="IPR027256">
    <property type="entry name" value="P-typ_ATPase_IB"/>
</dbReference>
<evidence type="ECO:0000256" key="17">
    <source>
        <dbReference type="RuleBase" id="RU362081"/>
    </source>
</evidence>
<evidence type="ECO:0000256" key="2">
    <source>
        <dbReference type="ARBA" id="ARBA00006024"/>
    </source>
</evidence>
<dbReference type="GO" id="GO:0016887">
    <property type="term" value="F:ATP hydrolysis activity"/>
    <property type="evidence" value="ECO:0007669"/>
    <property type="project" value="InterPro"/>
</dbReference>
<dbReference type="Proteomes" id="UP000199444">
    <property type="component" value="Unassembled WGS sequence"/>
</dbReference>
<dbReference type="SUPFAM" id="SSF81665">
    <property type="entry name" value="Calcium ATPase, transmembrane domain M"/>
    <property type="match status" value="1"/>
</dbReference>
<dbReference type="PANTHER" id="PTHR48085:SF5">
    <property type="entry name" value="CADMIUM_ZINC-TRANSPORTING ATPASE HMA4-RELATED"/>
    <property type="match status" value="1"/>
</dbReference>
<dbReference type="Pfam" id="PF00403">
    <property type="entry name" value="HMA"/>
    <property type="match status" value="1"/>
</dbReference>
<name>A0A1H1FXQ8_9BACI</name>
<keyword evidence="12 17" id="KW-1133">Transmembrane helix</keyword>
<evidence type="ECO:0000256" key="11">
    <source>
        <dbReference type="ARBA" id="ARBA00022967"/>
    </source>
</evidence>
<dbReference type="InterPro" id="IPR001757">
    <property type="entry name" value="P_typ_ATPase"/>
</dbReference>
<keyword evidence="6" id="KW-0597">Phosphoprotein</keyword>
<dbReference type="AlphaFoldDB" id="A0A1H1FXQ8"/>
<sequence>MPSSQQTYRVEGVSCANCAKTFENNVKRIKGVDNAEVNFATLKVDIDGKASISDIEKAGSFDNIKVVTENDNANQAKEPFWVRYDRIIFSALLVVLGFAATFTFGSSHYLTTILFGLAALVGGITLFKAGLINLTRLRFDMKTLMTIAVIGAILIGEWREAAIVVILFAISEALESYSMDKARASIRSLMKISPKKALIRRNGTDQIIAIEDIVIGDLMLVKPGERIAMDGRVIDGFSAINQASITGESIPVEKSANDEVFAGTINQDGYLEIEVTKKAEDTTIAKIVHLVEEAQGERAPSQAFVDRFAAYYTPVIIAIAILVAVIPPLFGGAWSVWVYQGLAVLVVGCPCALVISTPVAIVTAIGNAARNGVLIKGGIYLEQMGRIKSIAFDKTGTLTNGTPKVTDVYYFTDNREKAINYLNALETKSNHPLAKAIVDYISDEKINTSKVDVEHFTTIKGKGIQGEINGEMIYAGSPNLFDQLPNEEVNNFQESGKTVMLCGTNDEILVAIALRDEPRKESKQIIKQLHKLGINHTYMLTGDHAQTAVALKEDLEITDVKAGLLPKDKLDFIKKHQDKHGDIAMIGDGINDTPALAASTVGVAMGSAGTDSALETADIALMGDDLEKLPFTVKLSRRTLSIIKQNVSFAIGIKVLALLLVIPGWLTLWIAIFADMGATLLVTLNALRLLKIR</sequence>
<dbReference type="NCBIfam" id="TIGR01525">
    <property type="entry name" value="ATPase-IB_hvy"/>
    <property type="match status" value="1"/>
</dbReference>
<dbReference type="Pfam" id="PF00702">
    <property type="entry name" value="Hydrolase"/>
    <property type="match status" value="1"/>
</dbReference>
<dbReference type="NCBIfam" id="TIGR01512">
    <property type="entry name" value="ATPase-IB2_Cd"/>
    <property type="match status" value="1"/>
</dbReference>
<feature type="transmembrane region" description="Helical" evidence="17">
    <location>
        <begin position="110"/>
        <end position="127"/>
    </location>
</feature>
<dbReference type="EMBL" id="FNKD01000004">
    <property type="protein sequence ID" value="SDR05747.1"/>
    <property type="molecule type" value="Genomic_DNA"/>
</dbReference>
<dbReference type="GO" id="GO:0005524">
    <property type="term" value="F:ATP binding"/>
    <property type="evidence" value="ECO:0007669"/>
    <property type="project" value="UniProtKB-UniRule"/>
</dbReference>
<comment type="subcellular location">
    <subcellularLocation>
        <location evidence="1">Cell membrane</location>
        <topology evidence="1">Multi-pass membrane protein</topology>
    </subcellularLocation>
</comment>
<dbReference type="SFLD" id="SFLDF00027">
    <property type="entry name" value="p-type_atpase"/>
    <property type="match status" value="1"/>
</dbReference>
<keyword evidence="7 17" id="KW-0812">Transmembrane</keyword>
<dbReference type="GO" id="GO:0005886">
    <property type="term" value="C:plasma membrane"/>
    <property type="evidence" value="ECO:0007669"/>
    <property type="project" value="UniProtKB-SubCell"/>
</dbReference>
<keyword evidence="13" id="KW-0406">Ion transport</keyword>
<evidence type="ECO:0000256" key="9">
    <source>
        <dbReference type="ARBA" id="ARBA00022741"/>
    </source>
</evidence>
<dbReference type="PROSITE" id="PS01047">
    <property type="entry name" value="HMA_1"/>
    <property type="match status" value="1"/>
</dbReference>
<evidence type="ECO:0000259" key="18">
    <source>
        <dbReference type="PROSITE" id="PS50846"/>
    </source>
</evidence>
<comment type="similarity">
    <text evidence="2 17">Belongs to the cation transport ATPase (P-type) (TC 3.A.3) family. Type IB subfamily.</text>
</comment>
<evidence type="ECO:0000313" key="19">
    <source>
        <dbReference type="EMBL" id="SDR05747.1"/>
    </source>
</evidence>
<evidence type="ECO:0000256" key="14">
    <source>
        <dbReference type="ARBA" id="ARBA00023136"/>
    </source>
</evidence>
<dbReference type="Gene3D" id="3.40.50.1000">
    <property type="entry name" value="HAD superfamily/HAD-like"/>
    <property type="match status" value="1"/>
</dbReference>
<keyword evidence="14 17" id="KW-0472">Membrane</keyword>
<dbReference type="InterPro" id="IPR006121">
    <property type="entry name" value="HMA_dom"/>
</dbReference>
<dbReference type="PRINTS" id="PR00119">
    <property type="entry name" value="CATATPASE"/>
</dbReference>
<dbReference type="CDD" id="cd00371">
    <property type="entry name" value="HMA"/>
    <property type="match status" value="1"/>
</dbReference>
<keyword evidence="5" id="KW-0104">Cadmium</keyword>
<dbReference type="PANTHER" id="PTHR48085">
    <property type="entry name" value="CADMIUM/ZINC-TRANSPORTING ATPASE HMA2-RELATED"/>
    <property type="match status" value="1"/>
</dbReference>
<evidence type="ECO:0000256" key="8">
    <source>
        <dbReference type="ARBA" id="ARBA00022723"/>
    </source>
</evidence>
<evidence type="ECO:0000256" key="5">
    <source>
        <dbReference type="ARBA" id="ARBA00022539"/>
    </source>
</evidence>
<keyword evidence="10 17" id="KW-0067">ATP-binding</keyword>
<keyword evidence="4 17" id="KW-1003">Cell membrane</keyword>
<dbReference type="SFLD" id="SFLDG00002">
    <property type="entry name" value="C1.7:_P-type_atpase_like"/>
    <property type="match status" value="1"/>
</dbReference>
<dbReference type="SUPFAM" id="SSF81653">
    <property type="entry name" value="Calcium ATPase, transduction domain A"/>
    <property type="match status" value="1"/>
</dbReference>
<dbReference type="InterPro" id="IPR036163">
    <property type="entry name" value="HMA_dom_sf"/>
</dbReference>
<dbReference type="SFLD" id="SFLDS00003">
    <property type="entry name" value="Haloacid_Dehalogenase"/>
    <property type="match status" value="1"/>
</dbReference>
<reference evidence="19 20" key="1">
    <citation type="submission" date="2016-10" db="EMBL/GenBank/DDBJ databases">
        <authorList>
            <person name="de Groot N.N."/>
        </authorList>
    </citation>
    <scope>NUCLEOTIDE SEQUENCE [LARGE SCALE GENOMIC DNA]</scope>
    <source>
        <strain evidence="19 20">CGMCC 1.10449</strain>
    </source>
</reference>
<feature type="transmembrane region" description="Helical" evidence="17">
    <location>
        <begin position="646"/>
        <end position="662"/>
    </location>
</feature>
<dbReference type="SUPFAM" id="SSF56784">
    <property type="entry name" value="HAD-like"/>
    <property type="match status" value="1"/>
</dbReference>
<dbReference type="InterPro" id="IPR023214">
    <property type="entry name" value="HAD_sf"/>
</dbReference>
<evidence type="ECO:0000256" key="1">
    <source>
        <dbReference type="ARBA" id="ARBA00004651"/>
    </source>
</evidence>
<protein>
    <recommendedName>
        <fullName evidence="15">Cd(2+)-exporting ATPase</fullName>
        <ecNumber evidence="15">7.2.2.21</ecNumber>
    </recommendedName>
</protein>
<dbReference type="EC" id="7.2.2.21" evidence="15"/>
<dbReference type="InterPro" id="IPR017969">
    <property type="entry name" value="Heavy-metal-associated_CS"/>
</dbReference>
<feature type="transmembrane region" description="Helical" evidence="17">
    <location>
        <begin position="87"/>
        <end position="104"/>
    </location>
</feature>